<dbReference type="GO" id="GO:0005829">
    <property type="term" value="C:cytosol"/>
    <property type="evidence" value="ECO:0007669"/>
    <property type="project" value="TreeGrafter"/>
</dbReference>
<evidence type="ECO:0000256" key="3">
    <source>
        <dbReference type="ARBA" id="ARBA00022555"/>
    </source>
</evidence>
<proteinExistence type="inferred from homology"/>
<dbReference type="PROSITE" id="PS50860">
    <property type="entry name" value="AA_TRNA_LIGASE_II_ALA"/>
    <property type="match status" value="1"/>
</dbReference>
<dbReference type="Pfam" id="PF01411">
    <property type="entry name" value="tRNA-synt_2c"/>
    <property type="match status" value="1"/>
</dbReference>
<dbReference type="Gene3D" id="3.30.54.20">
    <property type="match status" value="1"/>
</dbReference>
<dbReference type="SUPFAM" id="SSF55681">
    <property type="entry name" value="Class II aaRS and biotin synthetases"/>
    <property type="match status" value="1"/>
</dbReference>
<evidence type="ECO:0000259" key="10">
    <source>
        <dbReference type="PROSITE" id="PS50860"/>
    </source>
</evidence>
<dbReference type="GO" id="GO:0006419">
    <property type="term" value="P:alanyl-tRNA aminoacylation"/>
    <property type="evidence" value="ECO:0007669"/>
    <property type="project" value="InterPro"/>
</dbReference>
<keyword evidence="5" id="KW-0547">Nucleotide-binding</keyword>
<keyword evidence="3" id="KW-0820">tRNA-binding</keyword>
<dbReference type="PANTHER" id="PTHR11777:SF9">
    <property type="entry name" value="ALANINE--TRNA LIGASE, CYTOPLASMIC"/>
    <property type="match status" value="1"/>
</dbReference>
<evidence type="ECO:0000256" key="1">
    <source>
        <dbReference type="ARBA" id="ARBA00008226"/>
    </source>
</evidence>
<dbReference type="InterPro" id="IPR050058">
    <property type="entry name" value="Ala-tRNA_ligase"/>
</dbReference>
<dbReference type="InterPro" id="IPR012947">
    <property type="entry name" value="tRNA_SAD"/>
</dbReference>
<feature type="domain" description="Alanyl-transfer RNA synthetases family profile" evidence="10">
    <location>
        <begin position="2"/>
        <end position="612"/>
    </location>
</feature>
<dbReference type="GO" id="GO:0004813">
    <property type="term" value="F:alanine-tRNA ligase activity"/>
    <property type="evidence" value="ECO:0007669"/>
    <property type="project" value="UniProtKB-EC"/>
</dbReference>
<dbReference type="Gene3D" id="3.30.980.10">
    <property type="entry name" value="Threonyl-trna Synthetase, Chain A, domain 2"/>
    <property type="match status" value="1"/>
</dbReference>
<evidence type="ECO:0000256" key="5">
    <source>
        <dbReference type="ARBA" id="ARBA00022741"/>
    </source>
</evidence>
<keyword evidence="4" id="KW-0436">Ligase</keyword>
<dbReference type="Proteomes" id="UP000179209">
    <property type="component" value="Unassembled WGS sequence"/>
</dbReference>
<dbReference type="SUPFAM" id="SSF101353">
    <property type="entry name" value="Putative anticodon-binding domain of alanyl-tRNA synthetase (AlaRS)"/>
    <property type="match status" value="1"/>
</dbReference>
<keyword evidence="6" id="KW-0067">ATP-binding</keyword>
<evidence type="ECO:0000256" key="2">
    <source>
        <dbReference type="ARBA" id="ARBA00013168"/>
    </source>
</evidence>
<dbReference type="NCBIfam" id="NF002436">
    <property type="entry name" value="PRK01584.1"/>
    <property type="match status" value="1"/>
</dbReference>
<dbReference type="EMBL" id="MFKA01000083">
    <property type="protein sequence ID" value="OGG31048.1"/>
    <property type="molecule type" value="Genomic_DNA"/>
</dbReference>
<evidence type="ECO:0000313" key="12">
    <source>
        <dbReference type="Proteomes" id="UP000179209"/>
    </source>
</evidence>
<evidence type="ECO:0000256" key="9">
    <source>
        <dbReference type="ARBA" id="ARBA00023146"/>
    </source>
</evidence>
<dbReference type="FunFam" id="3.30.980.10:FF:000004">
    <property type="entry name" value="Alanine--tRNA ligase, cytoplasmic"/>
    <property type="match status" value="1"/>
</dbReference>
<evidence type="ECO:0000256" key="7">
    <source>
        <dbReference type="ARBA" id="ARBA00022884"/>
    </source>
</evidence>
<dbReference type="SMART" id="SM00863">
    <property type="entry name" value="tRNA_SAD"/>
    <property type="match status" value="1"/>
</dbReference>
<keyword evidence="8" id="KW-0648">Protein biosynthesis</keyword>
<dbReference type="SUPFAM" id="SSF55186">
    <property type="entry name" value="ThrRS/AlaRS common domain"/>
    <property type="match status" value="1"/>
</dbReference>
<keyword evidence="9" id="KW-0030">Aminoacyl-tRNA synthetase</keyword>
<dbReference type="InterPro" id="IPR045864">
    <property type="entry name" value="aa-tRNA-synth_II/BPL/LPL"/>
</dbReference>
<dbReference type="Gene3D" id="3.30.930.10">
    <property type="entry name" value="Bira Bifunctional Protein, Domain 2"/>
    <property type="match status" value="1"/>
</dbReference>
<reference evidence="11 12" key="1">
    <citation type="journal article" date="2016" name="Nat. Commun.">
        <title>Thousands of microbial genomes shed light on interconnected biogeochemical processes in an aquifer system.</title>
        <authorList>
            <person name="Anantharaman K."/>
            <person name="Brown C.T."/>
            <person name="Hug L.A."/>
            <person name="Sharon I."/>
            <person name="Castelle C.J."/>
            <person name="Probst A.J."/>
            <person name="Thomas B.C."/>
            <person name="Singh A."/>
            <person name="Wilkins M.J."/>
            <person name="Karaoz U."/>
            <person name="Brodie E.L."/>
            <person name="Williams K.H."/>
            <person name="Hubbard S.S."/>
            <person name="Banfield J.F."/>
        </authorList>
    </citation>
    <scope>NUCLEOTIDE SEQUENCE [LARGE SCALE GENOMIC DNA]</scope>
</reference>
<dbReference type="GO" id="GO:0002161">
    <property type="term" value="F:aminoacyl-tRNA deacylase activity"/>
    <property type="evidence" value="ECO:0007669"/>
    <property type="project" value="TreeGrafter"/>
</dbReference>
<evidence type="ECO:0000256" key="4">
    <source>
        <dbReference type="ARBA" id="ARBA00022598"/>
    </source>
</evidence>
<dbReference type="GO" id="GO:0005524">
    <property type="term" value="F:ATP binding"/>
    <property type="evidence" value="ECO:0007669"/>
    <property type="project" value="UniProtKB-KW"/>
</dbReference>
<dbReference type="Pfam" id="PF07973">
    <property type="entry name" value="tRNA_SAD"/>
    <property type="match status" value="1"/>
</dbReference>
<dbReference type="GO" id="GO:0000049">
    <property type="term" value="F:tRNA binding"/>
    <property type="evidence" value="ECO:0007669"/>
    <property type="project" value="UniProtKB-KW"/>
</dbReference>
<comment type="caution">
    <text evidence="11">The sequence shown here is derived from an EMBL/GenBank/DDBJ whole genome shotgun (WGS) entry which is preliminary data.</text>
</comment>
<accession>A0A1F6B2A4</accession>
<evidence type="ECO:0000256" key="6">
    <source>
        <dbReference type="ARBA" id="ARBA00022840"/>
    </source>
</evidence>
<evidence type="ECO:0000256" key="8">
    <source>
        <dbReference type="ARBA" id="ARBA00022917"/>
    </source>
</evidence>
<dbReference type="InterPro" id="IPR018165">
    <property type="entry name" value="Ala-tRNA-synth_IIc_core"/>
</dbReference>
<dbReference type="AlphaFoldDB" id="A0A1F6B2A4"/>
<dbReference type="EC" id="6.1.1.7" evidence="2"/>
<dbReference type="CDD" id="cd00673">
    <property type="entry name" value="AlaRS_core"/>
    <property type="match status" value="1"/>
</dbReference>
<protein>
    <recommendedName>
        <fullName evidence="2">alanine--tRNA ligase</fullName>
        <ecNumber evidence="2">6.1.1.7</ecNumber>
    </recommendedName>
</protein>
<sequence length="612" mass="70275">MTVNQEVREKFIKFFTSRPRNHKEIPSASLIPEHDPTVLFITAGMHPLVPYLMGEPHPLGKRLVDIQKSFRTDDIDMVGDETHFTFFEMLGNWSLGDYFKKEAIEWSFEFLTGKKWLAYDSERLYVSVFEGDHDAPRDMDSIKTWQEVFKKAGITAEVGDKEKGVEGNARIFPYPKSKNWWGPAGTTGPCGPDTEMFYDTGRNMHDEKIHGKICHINCDCGRYFEVWNDVFMEFNKKSDGTYESLKQKNVDTGMGMERVTALTAWIRKIIPKPDPFLTDLFNKPRYYLIQLSGRSYEEPFVKSVRIILDHIRAVVFLTGDGVEPGNKERGYIVRRLIRRAIRHGKLLGIHSDFIKDLAEKIIEVYRGFYPDLKPNSDNILSVLDMEEVKFRKLLDRGIREIEKHNDLNGKLAFDLYQSFGFPPELTLEIAREKGMNIDMQHYDAEFKKHQELSRTATKGIFKGGLQDHRTATMKLHTATHLLQQALRTVLGNHIRQKGSHITHARLRFDFIHPNKLTDIEIQTVEKIANEKISQNLKVTKETVDFKAAVASGALTVPGVKYPEKVTVYTIGNFSREVCGGPHVDFTGRLGKIKIIKEEAQGTLNRRIYAVLS</sequence>
<comment type="similarity">
    <text evidence="1">Belongs to the class-II aminoacyl-tRNA synthetase family.</text>
</comment>
<dbReference type="InterPro" id="IPR018164">
    <property type="entry name" value="Ala-tRNA-synth_IIc_N"/>
</dbReference>
<keyword evidence="7" id="KW-0694">RNA-binding</keyword>
<name>A0A1F6B2A4_9BACT</name>
<dbReference type="PRINTS" id="PR00980">
    <property type="entry name" value="TRNASYNTHALA"/>
</dbReference>
<evidence type="ECO:0000313" key="11">
    <source>
        <dbReference type="EMBL" id="OGG31048.1"/>
    </source>
</evidence>
<dbReference type="PANTHER" id="PTHR11777">
    <property type="entry name" value="ALANYL-TRNA SYNTHETASE"/>
    <property type="match status" value="1"/>
</dbReference>
<dbReference type="InterPro" id="IPR018163">
    <property type="entry name" value="Thr/Ala-tRNA-synth_IIc_edit"/>
</dbReference>
<gene>
    <name evidence="11" type="ORF">A3I51_01245</name>
</gene>
<organism evidence="11 12">
    <name type="scientific">Candidatus Gottesmanbacteria bacterium RIFCSPLOWO2_02_FULL_38_8</name>
    <dbReference type="NCBI Taxonomy" id="1798397"/>
    <lineage>
        <taxon>Bacteria</taxon>
        <taxon>Candidatus Gottesmaniibacteriota</taxon>
    </lineage>
</organism>
<dbReference type="InterPro" id="IPR002318">
    <property type="entry name" value="Ala-tRNA-lgiase_IIc"/>
</dbReference>
<dbReference type="InterPro" id="IPR018162">
    <property type="entry name" value="Ala-tRNA-ligase_IIc_anticod-bd"/>
</dbReference>